<protein>
    <recommendedName>
        <fullName evidence="3">Amidase domain-containing protein</fullName>
    </recommendedName>
</protein>
<evidence type="ECO:0000259" key="3">
    <source>
        <dbReference type="Pfam" id="PF01425"/>
    </source>
</evidence>
<evidence type="ECO:0000313" key="5">
    <source>
        <dbReference type="Proteomes" id="UP000594263"/>
    </source>
</evidence>
<dbReference type="SUPFAM" id="SSF75304">
    <property type="entry name" value="Amidase signature (AS) enzymes"/>
    <property type="match status" value="1"/>
</dbReference>
<dbReference type="InterPro" id="IPR036928">
    <property type="entry name" value="AS_sf"/>
</dbReference>
<dbReference type="AlphaFoldDB" id="A0A7N0U829"/>
<dbReference type="PANTHER" id="PTHR42678:SF25">
    <property type="entry name" value="AMIDASE C869.01"/>
    <property type="match status" value="1"/>
</dbReference>
<feature type="domain" description="Amidase" evidence="3">
    <location>
        <begin position="115"/>
        <end position="469"/>
    </location>
</feature>
<proteinExistence type="predicted"/>
<dbReference type="Gene3D" id="3.90.1300.10">
    <property type="entry name" value="Amidase signature (AS) domain"/>
    <property type="match status" value="1"/>
</dbReference>
<dbReference type="EnsemblPlants" id="Kaladp0055s0226.1.v1.1">
    <property type="protein sequence ID" value="Kaladp0055s0226.1.v1.1"/>
    <property type="gene ID" value="Kaladp0055s0226.v1.1"/>
</dbReference>
<dbReference type="Gramene" id="Kaladp0055s0226.1.v1.1">
    <property type="protein sequence ID" value="Kaladp0055s0226.1.v1.1"/>
    <property type="gene ID" value="Kaladp0055s0226.v1.1"/>
</dbReference>
<dbReference type="Proteomes" id="UP000594263">
    <property type="component" value="Unplaced"/>
</dbReference>
<dbReference type="Pfam" id="PF01425">
    <property type="entry name" value="Amidase"/>
    <property type="match status" value="1"/>
</dbReference>
<evidence type="ECO:0000313" key="4">
    <source>
        <dbReference type="EnsemblPlants" id="Kaladp0055s0226.1.v1.1"/>
    </source>
</evidence>
<feature type="chain" id="PRO_5029483104" description="Amidase domain-containing protein" evidence="2">
    <location>
        <begin position="28"/>
        <end position="524"/>
    </location>
</feature>
<feature type="region of interest" description="Disordered" evidence="1">
    <location>
        <begin position="359"/>
        <end position="378"/>
    </location>
</feature>
<reference evidence="4" key="1">
    <citation type="submission" date="2021-01" db="UniProtKB">
        <authorList>
            <consortium name="EnsemblPlants"/>
        </authorList>
    </citation>
    <scope>IDENTIFICATION</scope>
</reference>
<sequence>MERYKHIPKLLFICLIISSDLFLFSLCIESDDFKIQEITIEQIHNAFAQNKLTSRQLVDFYLRQIETLNPELCSVSEVNPAAQDDADRQWKVDNHDLQLPGSLHGIPVLLKDSIPSDAGVAEKIRKAGAVILGKVSPKEHSVSDSQEPPNDWCTKNHQSVNPYVEIADPCGSKSGSAISVAANMVAVSLATEVDGSISCSADRNSVVGIKPTIGLTSRAGIGALPTRLGTVGPIGRTVSDAVALLDAIVGYDPEDPEATGEAVRFIPKGGYKQFLNKDGLNGKRMAIISTPYFESFLRDSITASTFEKHMDTLRLRGATIVDNLPTAYTDLIFDPYKSSEAREALTRFNATLSKYLDDVNNSPLPPRPENDSFPEMAEGGRDATSLMKFRELGEDLNKLQSSVTNVSGSAFEKLIQEYDLDAVVTLGQDAFKVLSITGNPGITVPAGYEADGMPFGICFSGVRGSEPALIQVAYGFEQATNIRKPPLFSKTFRIEDHLHISRMKSSNSSSFNAFPFPSGLTGDF</sequence>
<evidence type="ECO:0000256" key="1">
    <source>
        <dbReference type="SAM" id="MobiDB-lite"/>
    </source>
</evidence>
<evidence type="ECO:0000256" key="2">
    <source>
        <dbReference type="SAM" id="SignalP"/>
    </source>
</evidence>
<keyword evidence="2" id="KW-0732">Signal</keyword>
<dbReference type="PANTHER" id="PTHR42678">
    <property type="entry name" value="AMIDASE"/>
    <property type="match status" value="1"/>
</dbReference>
<keyword evidence="5" id="KW-1185">Reference proteome</keyword>
<feature type="signal peptide" evidence="2">
    <location>
        <begin position="1"/>
        <end position="27"/>
    </location>
</feature>
<name>A0A7N0U829_KALFE</name>
<organism evidence="4 5">
    <name type="scientific">Kalanchoe fedtschenkoi</name>
    <name type="common">Lavender scallops</name>
    <name type="synonym">South American air plant</name>
    <dbReference type="NCBI Taxonomy" id="63787"/>
    <lineage>
        <taxon>Eukaryota</taxon>
        <taxon>Viridiplantae</taxon>
        <taxon>Streptophyta</taxon>
        <taxon>Embryophyta</taxon>
        <taxon>Tracheophyta</taxon>
        <taxon>Spermatophyta</taxon>
        <taxon>Magnoliopsida</taxon>
        <taxon>eudicotyledons</taxon>
        <taxon>Gunneridae</taxon>
        <taxon>Pentapetalae</taxon>
        <taxon>Saxifragales</taxon>
        <taxon>Crassulaceae</taxon>
        <taxon>Kalanchoe</taxon>
    </lineage>
</organism>
<accession>A0A7N0U829</accession>
<dbReference type="InterPro" id="IPR023631">
    <property type="entry name" value="Amidase_dom"/>
</dbReference>